<proteinExistence type="predicted"/>
<evidence type="ECO:0000313" key="2">
    <source>
        <dbReference type="EMBL" id="AGK57040.1"/>
    </source>
</evidence>
<dbReference type="InterPro" id="IPR036388">
    <property type="entry name" value="WH-like_DNA-bd_sf"/>
</dbReference>
<protein>
    <recommendedName>
        <fullName evidence="1">Transcription regulator PadR N-terminal domain-containing protein</fullName>
    </recommendedName>
</protein>
<dbReference type="STRING" id="670307.HYPDE_26798"/>
<feature type="domain" description="Transcription regulator PadR N-terminal" evidence="1">
    <location>
        <begin position="21"/>
        <end position="83"/>
    </location>
</feature>
<dbReference type="Pfam" id="PF03551">
    <property type="entry name" value="PadR"/>
    <property type="match status" value="1"/>
</dbReference>
<sequence>MKKLPSEQEHSVLDVMIVRPRREMYGLEIQRAAGNTVSKNTIYIVLARMVARGYLSSRDETWDERPEPGPRRVLYKITGFGQQMHAVGVNVRRQLSRLQVAGAQRGGQ</sequence>
<dbReference type="EMBL" id="CP005587">
    <property type="protein sequence ID" value="AGK57040.1"/>
    <property type="molecule type" value="Genomic_DNA"/>
</dbReference>
<gene>
    <name evidence="2" type="ORF">HYPDE_26798</name>
</gene>
<evidence type="ECO:0000313" key="3">
    <source>
        <dbReference type="Proteomes" id="UP000005952"/>
    </source>
</evidence>
<dbReference type="OrthoDB" id="5720311at2"/>
<dbReference type="RefSeq" id="WP_015597077.1">
    <property type="nucleotide sequence ID" value="NC_021172.1"/>
</dbReference>
<keyword evidence="3" id="KW-1185">Reference proteome</keyword>
<dbReference type="KEGG" id="hdt:HYPDE_26798"/>
<organism evidence="2 3">
    <name type="scientific">Hyphomicrobium denitrificans 1NES1</name>
    <dbReference type="NCBI Taxonomy" id="670307"/>
    <lineage>
        <taxon>Bacteria</taxon>
        <taxon>Pseudomonadati</taxon>
        <taxon>Pseudomonadota</taxon>
        <taxon>Alphaproteobacteria</taxon>
        <taxon>Hyphomicrobiales</taxon>
        <taxon>Hyphomicrobiaceae</taxon>
        <taxon>Hyphomicrobium</taxon>
    </lineage>
</organism>
<dbReference type="Proteomes" id="UP000005952">
    <property type="component" value="Chromosome"/>
</dbReference>
<dbReference type="SUPFAM" id="SSF46785">
    <property type="entry name" value="Winged helix' DNA-binding domain"/>
    <property type="match status" value="1"/>
</dbReference>
<dbReference type="HOGENOM" id="CLU_2193374_0_0_5"/>
<dbReference type="Gene3D" id="1.10.10.10">
    <property type="entry name" value="Winged helix-like DNA-binding domain superfamily/Winged helix DNA-binding domain"/>
    <property type="match status" value="1"/>
</dbReference>
<evidence type="ECO:0000259" key="1">
    <source>
        <dbReference type="Pfam" id="PF03551"/>
    </source>
</evidence>
<dbReference type="InterPro" id="IPR036390">
    <property type="entry name" value="WH_DNA-bd_sf"/>
</dbReference>
<name>N0BAB3_9HYPH</name>
<reference evidence="2 3" key="1">
    <citation type="journal article" date="2013" name="Genome Announc.">
        <title>Genome sequences for three denitrifying bacterial strains isolated from a uranium- and nitrate-contaminated subsurface environment.</title>
        <authorList>
            <person name="Venkatramanan R."/>
            <person name="Prakash O."/>
            <person name="Woyke T."/>
            <person name="Chain P."/>
            <person name="Goodwin L.A."/>
            <person name="Watson D."/>
            <person name="Brooks S."/>
            <person name="Kostka J.E."/>
            <person name="Green S.J."/>
        </authorList>
    </citation>
    <scope>NUCLEOTIDE SEQUENCE [LARGE SCALE GENOMIC DNA]</scope>
    <source>
        <strain evidence="2 3">1NES1</strain>
    </source>
</reference>
<accession>N0BAB3</accession>
<dbReference type="InterPro" id="IPR005149">
    <property type="entry name" value="Tscrpt_reg_PadR_N"/>
</dbReference>
<dbReference type="AlphaFoldDB" id="N0BAB3"/>